<protein>
    <submittedName>
        <fullName evidence="2">Uncharacterized protein</fullName>
    </submittedName>
</protein>
<evidence type="ECO:0000313" key="2">
    <source>
        <dbReference type="EMBL" id="MBL0422142.1"/>
    </source>
</evidence>
<dbReference type="RefSeq" id="WP_201685220.1">
    <property type="nucleotide sequence ID" value="NZ_JAEQNA010000007.1"/>
</dbReference>
<evidence type="ECO:0000313" key="3">
    <source>
        <dbReference type="Proteomes" id="UP000613011"/>
    </source>
</evidence>
<feature type="region of interest" description="Disordered" evidence="1">
    <location>
        <begin position="1"/>
        <end position="54"/>
    </location>
</feature>
<proteinExistence type="predicted"/>
<keyword evidence="3" id="KW-1185">Reference proteome</keyword>
<dbReference type="EMBL" id="JAEQNA010000007">
    <property type="protein sequence ID" value="MBL0422142.1"/>
    <property type="molecule type" value="Genomic_DNA"/>
</dbReference>
<dbReference type="Proteomes" id="UP000613011">
    <property type="component" value="Unassembled WGS sequence"/>
</dbReference>
<accession>A0A936ZJN8</accession>
<sequence>MFSSIRNSLGALARQGSQEAAKTTPALARQRTPPGREQLVDPQQPQARKSTDRGVEEAGFLADALVVGPQKRVRVNLTHLLNHPKFDASALAEKIAFASPGTVAEVRLQLQNFAREDKFSQRATALSTAMNQGSAPLTAGSKVSSLAVLHEGTFPDKKFTGLRQYKELIGALKEPVKQLVAHEVAASDIKSKKNQESAEEGALRRLDYPGAREKAKQAGVELVVDKFFKSADLPDSVKARMICIAAVELGKDDAGAMALSAAQKSPGLEKMAYMMGAYVERGQQRAALLSEQTSIAKLTDEYRAISATSPIPQSRLQNLLRPHGENGFEKANLSALSLMLSPSGLPVNRLADETLRSALTSMIGSNEARLAQIDAQLEQLSGSNAPQQAEDHARL</sequence>
<evidence type="ECO:0000256" key="1">
    <source>
        <dbReference type="SAM" id="MobiDB-lite"/>
    </source>
</evidence>
<name>A0A936ZJN8_9BURK</name>
<dbReference type="AlphaFoldDB" id="A0A936ZJN8"/>
<organism evidence="2 3">
    <name type="scientific">Ramlibacter aurantiacus</name>
    <dbReference type="NCBI Taxonomy" id="2801330"/>
    <lineage>
        <taxon>Bacteria</taxon>
        <taxon>Pseudomonadati</taxon>
        <taxon>Pseudomonadota</taxon>
        <taxon>Betaproteobacteria</taxon>
        <taxon>Burkholderiales</taxon>
        <taxon>Comamonadaceae</taxon>
        <taxon>Ramlibacter</taxon>
    </lineage>
</organism>
<comment type="caution">
    <text evidence="2">The sequence shown here is derived from an EMBL/GenBank/DDBJ whole genome shotgun (WGS) entry which is preliminary data.</text>
</comment>
<reference evidence="2" key="1">
    <citation type="submission" date="2021-01" db="EMBL/GenBank/DDBJ databases">
        <title>Ramlibacter sp. strain AW1 16S ribosomal RNA gene Genome sequencing and assembly.</title>
        <authorList>
            <person name="Kang M."/>
        </authorList>
    </citation>
    <scope>NUCLEOTIDE SEQUENCE</scope>
    <source>
        <strain evidence="2">AW1</strain>
    </source>
</reference>
<gene>
    <name evidence="2" type="ORF">JI739_17470</name>
</gene>